<name>A0A5E4Q8J1_9NEOP</name>
<evidence type="ECO:0000259" key="3">
    <source>
        <dbReference type="PROSITE" id="PS50157"/>
    </source>
</evidence>
<dbReference type="GO" id="GO:0008270">
    <property type="term" value="F:zinc ion binding"/>
    <property type="evidence" value="ECO:0007669"/>
    <property type="project" value="UniProtKB-KW"/>
</dbReference>
<dbReference type="SMART" id="SM00355">
    <property type="entry name" value="ZnF_C2H2"/>
    <property type="match status" value="2"/>
</dbReference>
<sequence length="400" mass="46466">MNEGMDYEIEYLDEDAELVQQCVQPMEDNNILNKIATDDSTLLIEVAERPKRIKRKFVEEDSDYDPTEDKIIPKYRYKKKANTSTPALLPKFRKHIPTTPKSKTERKDPSDLNTRRKLDIRIPDYEDPLCMPVRAFNKDLSDLKRLRTWNSLCLKHFGYHNIPFRADNKESVSSSRTVVLRNLFNKMTGKAETTLWSKVLVSNEEGLKKSEIIQTVLPKFREKETLSNVVLLRSKINTVHMRDEVILTKEQNNEEDTLVVYKASKALAMLYKTFAVPGMEEDMMRNYLREVAVTKMCVYCYQTSSRNHNQKNNGNMKCSVCGRVCLSVYNLLAHLRSHDDATVRKHINSISSTLAQAVEYHYRCRVCQQKSPTITQLRNHIKTHKISEVFHCEIGNHLTS</sequence>
<dbReference type="Proteomes" id="UP000324832">
    <property type="component" value="Unassembled WGS sequence"/>
</dbReference>
<dbReference type="SUPFAM" id="SSF57667">
    <property type="entry name" value="beta-beta-alpha zinc fingers"/>
    <property type="match status" value="1"/>
</dbReference>
<keyword evidence="5" id="KW-1185">Reference proteome</keyword>
<dbReference type="AlphaFoldDB" id="A0A5E4Q8J1"/>
<reference evidence="4 5" key="1">
    <citation type="submission" date="2017-07" db="EMBL/GenBank/DDBJ databases">
        <authorList>
            <person name="Talla V."/>
            <person name="Backstrom N."/>
        </authorList>
    </citation>
    <scope>NUCLEOTIDE SEQUENCE [LARGE SCALE GENOMIC DNA]</scope>
</reference>
<evidence type="ECO:0000256" key="1">
    <source>
        <dbReference type="PROSITE-ProRule" id="PRU00042"/>
    </source>
</evidence>
<feature type="compositionally biased region" description="Basic and acidic residues" evidence="2">
    <location>
        <begin position="102"/>
        <end position="112"/>
    </location>
</feature>
<feature type="domain" description="C2H2-type" evidence="3">
    <location>
        <begin position="316"/>
        <end position="338"/>
    </location>
</feature>
<feature type="region of interest" description="Disordered" evidence="2">
    <location>
        <begin position="93"/>
        <end position="112"/>
    </location>
</feature>
<protein>
    <recommendedName>
        <fullName evidence="3">C2H2-type domain-containing protein</fullName>
    </recommendedName>
</protein>
<accession>A0A5E4Q8J1</accession>
<dbReference type="Gene3D" id="3.30.160.60">
    <property type="entry name" value="Classic Zinc Finger"/>
    <property type="match status" value="1"/>
</dbReference>
<keyword evidence="1" id="KW-0479">Metal-binding</keyword>
<organism evidence="4 5">
    <name type="scientific">Leptidea sinapis</name>
    <dbReference type="NCBI Taxonomy" id="189913"/>
    <lineage>
        <taxon>Eukaryota</taxon>
        <taxon>Metazoa</taxon>
        <taxon>Ecdysozoa</taxon>
        <taxon>Arthropoda</taxon>
        <taxon>Hexapoda</taxon>
        <taxon>Insecta</taxon>
        <taxon>Pterygota</taxon>
        <taxon>Neoptera</taxon>
        <taxon>Endopterygota</taxon>
        <taxon>Lepidoptera</taxon>
        <taxon>Glossata</taxon>
        <taxon>Ditrysia</taxon>
        <taxon>Papilionoidea</taxon>
        <taxon>Pieridae</taxon>
        <taxon>Dismorphiinae</taxon>
        <taxon>Leptidea</taxon>
    </lineage>
</organism>
<keyword evidence="1" id="KW-0862">Zinc</keyword>
<dbReference type="EMBL" id="FZQP02001815">
    <property type="protein sequence ID" value="VVC93906.1"/>
    <property type="molecule type" value="Genomic_DNA"/>
</dbReference>
<evidence type="ECO:0000256" key="2">
    <source>
        <dbReference type="SAM" id="MobiDB-lite"/>
    </source>
</evidence>
<evidence type="ECO:0000313" key="4">
    <source>
        <dbReference type="EMBL" id="VVC93906.1"/>
    </source>
</evidence>
<proteinExistence type="predicted"/>
<dbReference type="InterPro" id="IPR013087">
    <property type="entry name" value="Znf_C2H2_type"/>
</dbReference>
<gene>
    <name evidence="4" type="ORF">LSINAPIS_LOCUS6002</name>
</gene>
<dbReference type="PROSITE" id="PS50157">
    <property type="entry name" value="ZINC_FINGER_C2H2_2"/>
    <property type="match status" value="1"/>
</dbReference>
<evidence type="ECO:0000313" key="5">
    <source>
        <dbReference type="Proteomes" id="UP000324832"/>
    </source>
</evidence>
<keyword evidence="1" id="KW-0863">Zinc-finger</keyword>
<dbReference type="PROSITE" id="PS00028">
    <property type="entry name" value="ZINC_FINGER_C2H2_1"/>
    <property type="match status" value="1"/>
</dbReference>
<dbReference type="InterPro" id="IPR036236">
    <property type="entry name" value="Znf_C2H2_sf"/>
</dbReference>